<keyword evidence="2" id="KW-0812">Transmembrane</keyword>
<comment type="caution">
    <text evidence="3">The sequence shown here is derived from an EMBL/GenBank/DDBJ whole genome shotgun (WGS) entry which is preliminary data.</text>
</comment>
<dbReference type="OrthoDB" id="3363827at2"/>
<dbReference type="AlphaFoldDB" id="A0A427SZB5"/>
<gene>
    <name evidence="3" type="ORF">EIY87_36095</name>
</gene>
<evidence type="ECO:0000313" key="3">
    <source>
        <dbReference type="EMBL" id="RSD10306.1"/>
    </source>
</evidence>
<dbReference type="Proteomes" id="UP000267081">
    <property type="component" value="Unassembled WGS sequence"/>
</dbReference>
<feature type="compositionally biased region" description="Low complexity" evidence="1">
    <location>
        <begin position="124"/>
        <end position="138"/>
    </location>
</feature>
<sequence>MTSEAPASTAQDPAATLVPGTAAPPTWVWYVTAAAAVLLGLLTLRWTLTQLTRRPPVRTWRFEADPDRGRTELATDTAVTPFTEELRAHPDVHQARATLAGTREAPSLALVITLTDDGHPQDPGAPRGGKLAPAAAGPRPRDPPGERGVPLRRHHRAQPPLT</sequence>
<reference evidence="3 4" key="1">
    <citation type="submission" date="2018-12" db="EMBL/GenBank/DDBJ databases">
        <title>Amycolatopsis eburnea sp. nov. actinomycete associate with arbuscular mycorrhiza fungal spore.</title>
        <authorList>
            <person name="Lumyong S."/>
            <person name="Chaiya L."/>
        </authorList>
    </citation>
    <scope>NUCLEOTIDE SEQUENCE [LARGE SCALE GENOMIC DNA]</scope>
    <source>
        <strain evidence="3 4">GLM-1</strain>
    </source>
</reference>
<dbReference type="RefSeq" id="WP_125314461.1">
    <property type="nucleotide sequence ID" value="NZ_RSEC01000060.1"/>
</dbReference>
<keyword evidence="4" id="KW-1185">Reference proteome</keyword>
<protein>
    <submittedName>
        <fullName evidence="3">Uncharacterized protein</fullName>
    </submittedName>
</protein>
<evidence type="ECO:0000256" key="1">
    <source>
        <dbReference type="SAM" id="MobiDB-lite"/>
    </source>
</evidence>
<organism evidence="3 4">
    <name type="scientific">Amycolatopsis eburnea</name>
    <dbReference type="NCBI Taxonomy" id="2267691"/>
    <lineage>
        <taxon>Bacteria</taxon>
        <taxon>Bacillati</taxon>
        <taxon>Actinomycetota</taxon>
        <taxon>Actinomycetes</taxon>
        <taxon>Pseudonocardiales</taxon>
        <taxon>Pseudonocardiaceae</taxon>
        <taxon>Amycolatopsis</taxon>
    </lineage>
</organism>
<accession>A0A427SZB5</accession>
<feature type="region of interest" description="Disordered" evidence="1">
    <location>
        <begin position="115"/>
        <end position="162"/>
    </location>
</feature>
<feature type="compositionally biased region" description="Basic residues" evidence="1">
    <location>
        <begin position="150"/>
        <end position="162"/>
    </location>
</feature>
<name>A0A427SZB5_9PSEU</name>
<keyword evidence="2" id="KW-0472">Membrane</keyword>
<dbReference type="EMBL" id="RSEC01000060">
    <property type="protein sequence ID" value="RSD10306.1"/>
    <property type="molecule type" value="Genomic_DNA"/>
</dbReference>
<proteinExistence type="predicted"/>
<evidence type="ECO:0000313" key="4">
    <source>
        <dbReference type="Proteomes" id="UP000267081"/>
    </source>
</evidence>
<keyword evidence="2" id="KW-1133">Transmembrane helix</keyword>
<feature type="transmembrane region" description="Helical" evidence="2">
    <location>
        <begin position="27"/>
        <end position="48"/>
    </location>
</feature>
<evidence type="ECO:0000256" key="2">
    <source>
        <dbReference type="SAM" id="Phobius"/>
    </source>
</evidence>